<dbReference type="Proteomes" id="UP000190675">
    <property type="component" value="Chromosome I"/>
</dbReference>
<organism evidence="3 4">
    <name type="scientific">Bradyrhizobium erythrophlei</name>
    <dbReference type="NCBI Taxonomy" id="1437360"/>
    <lineage>
        <taxon>Bacteria</taxon>
        <taxon>Pseudomonadati</taxon>
        <taxon>Pseudomonadota</taxon>
        <taxon>Alphaproteobacteria</taxon>
        <taxon>Hyphomicrobiales</taxon>
        <taxon>Nitrobacteraceae</taxon>
        <taxon>Bradyrhizobium</taxon>
    </lineage>
</organism>
<feature type="domain" description="Thiolase C-terminal" evidence="2">
    <location>
        <begin position="272"/>
        <end position="410"/>
    </location>
</feature>
<sequence length="412" mass="43198">MAISTAGTLAKAAPKGEKTASEQKTPAENELSIKGKAYLAGIYEHPTRHAPDKSTSQLHAEVAKGALEDAGLTKADIDGYFCAGDAPGGVMAMVDYLGLKVRHFDSTDTGGCSYLVHLGHAAEAIAAGKCSIALITLAGKPRTGAMPPRATGAELDFEAAYGATTHNVYGMCAMRHMHEFGTTSEQLAWIKVAASHHAQYNPHAMLKEVVTVEDVLNSPMISDPLHRMDCCVVTDGGGALIVTSEAIAKSLKKPLVRMIGHGEALKGPRGGQDLNLTYSAGIWSGPRAFEEAGVTPKDIKYASIYDSFTITVLMQLEDLGFCGKGEGGKFVADGNLISGVGKLPFNTDGGGLCSNHPVNRGGMTKIIEAVRQLRGEAHPKVQVPNCDLAIAHGTGGLLGVRHAASTCILERV</sequence>
<dbReference type="CDD" id="cd00829">
    <property type="entry name" value="SCP-x_thiolase"/>
    <property type="match status" value="1"/>
</dbReference>
<dbReference type="SUPFAM" id="SSF53901">
    <property type="entry name" value="Thiolase-like"/>
    <property type="match status" value="2"/>
</dbReference>
<dbReference type="InterPro" id="IPR055140">
    <property type="entry name" value="Thiolase_C_2"/>
</dbReference>
<dbReference type="InterPro" id="IPR002155">
    <property type="entry name" value="Thiolase"/>
</dbReference>
<accession>A0A1M5TFM5</accession>
<evidence type="ECO:0000313" key="4">
    <source>
        <dbReference type="Proteomes" id="UP000190675"/>
    </source>
</evidence>
<dbReference type="PANTHER" id="PTHR42870">
    <property type="entry name" value="ACETYL-COA C-ACETYLTRANSFERASE"/>
    <property type="match status" value="1"/>
</dbReference>
<evidence type="ECO:0000313" key="3">
    <source>
        <dbReference type="EMBL" id="SHH49514.1"/>
    </source>
</evidence>
<dbReference type="PIRSF" id="PIRSF000429">
    <property type="entry name" value="Ac-CoA_Ac_transf"/>
    <property type="match status" value="1"/>
</dbReference>
<dbReference type="InterPro" id="IPR016039">
    <property type="entry name" value="Thiolase-like"/>
</dbReference>
<proteinExistence type="predicted"/>
<keyword evidence="3" id="KW-0808">Transferase</keyword>
<gene>
    <name evidence="3" type="ORF">SAMN05444169_7753</name>
</gene>
<dbReference type="NCBIfam" id="NF006010">
    <property type="entry name" value="PRK08142.1"/>
    <property type="match status" value="1"/>
</dbReference>
<dbReference type="Gene3D" id="3.40.47.10">
    <property type="match status" value="1"/>
</dbReference>
<evidence type="ECO:0000256" key="1">
    <source>
        <dbReference type="SAM" id="MobiDB-lite"/>
    </source>
</evidence>
<name>A0A1M5TFM5_9BRAD</name>
<dbReference type="EMBL" id="LT670818">
    <property type="protein sequence ID" value="SHH49514.1"/>
    <property type="molecule type" value="Genomic_DNA"/>
</dbReference>
<evidence type="ECO:0000259" key="2">
    <source>
        <dbReference type="Pfam" id="PF22691"/>
    </source>
</evidence>
<protein>
    <submittedName>
        <fullName evidence="3">Acetyl-CoA C-acetyltransferase</fullName>
    </submittedName>
</protein>
<feature type="region of interest" description="Disordered" evidence="1">
    <location>
        <begin position="1"/>
        <end position="28"/>
    </location>
</feature>
<dbReference type="Pfam" id="PF22691">
    <property type="entry name" value="Thiolase_C_1"/>
    <property type="match status" value="1"/>
</dbReference>
<reference evidence="3 4" key="1">
    <citation type="submission" date="2016-11" db="EMBL/GenBank/DDBJ databases">
        <authorList>
            <person name="Jaros S."/>
            <person name="Januszkiewicz K."/>
            <person name="Wedrychowicz H."/>
        </authorList>
    </citation>
    <scope>NUCLEOTIDE SEQUENCE [LARGE SCALE GENOMIC DNA]</scope>
    <source>
        <strain evidence="3 4">GAS242</strain>
    </source>
</reference>
<feature type="compositionally biased region" description="Basic and acidic residues" evidence="1">
    <location>
        <begin position="14"/>
        <end position="28"/>
    </location>
</feature>
<dbReference type="AlphaFoldDB" id="A0A1M5TFM5"/>
<dbReference type="GO" id="GO:0003988">
    <property type="term" value="F:acetyl-CoA C-acyltransferase activity"/>
    <property type="evidence" value="ECO:0007669"/>
    <property type="project" value="UniProtKB-ARBA"/>
</dbReference>
<dbReference type="PANTHER" id="PTHR42870:SF1">
    <property type="entry name" value="NON-SPECIFIC LIPID-TRANSFER PROTEIN-LIKE 2"/>
    <property type="match status" value="1"/>
</dbReference>